<dbReference type="EMBL" id="CP029288">
    <property type="protein sequence ID" value="AWR96306.1"/>
    <property type="molecule type" value="Genomic_DNA"/>
</dbReference>
<organism evidence="7 8">
    <name type="scientific">Acidianus sulfidivorans JP7</name>
    <dbReference type="NCBI Taxonomy" id="619593"/>
    <lineage>
        <taxon>Archaea</taxon>
        <taxon>Thermoproteota</taxon>
        <taxon>Thermoprotei</taxon>
        <taxon>Sulfolobales</taxon>
        <taxon>Sulfolobaceae</taxon>
        <taxon>Acidianus</taxon>
    </lineage>
</organism>
<evidence type="ECO:0000313" key="7">
    <source>
        <dbReference type="EMBL" id="AWR96306.1"/>
    </source>
</evidence>
<dbReference type="SUPFAM" id="SSF54862">
    <property type="entry name" value="4Fe-4S ferredoxins"/>
    <property type="match status" value="1"/>
</dbReference>
<evidence type="ECO:0000256" key="5">
    <source>
        <dbReference type="ARBA" id="ARBA00023014"/>
    </source>
</evidence>
<keyword evidence="8" id="KW-1185">Reference proteome</keyword>
<evidence type="ECO:0000259" key="6">
    <source>
        <dbReference type="Pfam" id="PF02754"/>
    </source>
</evidence>
<evidence type="ECO:0000256" key="4">
    <source>
        <dbReference type="ARBA" id="ARBA00023004"/>
    </source>
</evidence>
<keyword evidence="4" id="KW-0408">Iron</keyword>
<dbReference type="AlphaFoldDB" id="A0A2U9IK12"/>
<accession>A0A2U9IK12</accession>
<name>A0A2U9IK12_9CREN</name>
<dbReference type="OrthoDB" id="35334at2157"/>
<dbReference type="PANTHER" id="PTHR32479">
    <property type="entry name" value="GLYCOLATE OXIDASE IRON-SULFUR SUBUNIT"/>
    <property type="match status" value="1"/>
</dbReference>
<evidence type="ECO:0000256" key="2">
    <source>
        <dbReference type="ARBA" id="ARBA00022723"/>
    </source>
</evidence>
<feature type="domain" description="Cysteine-rich" evidence="6">
    <location>
        <begin position="165"/>
        <end position="248"/>
    </location>
</feature>
<dbReference type="Pfam" id="PF02754">
    <property type="entry name" value="CCG"/>
    <property type="match status" value="2"/>
</dbReference>
<evidence type="ECO:0000313" key="8">
    <source>
        <dbReference type="Proteomes" id="UP000248410"/>
    </source>
</evidence>
<protein>
    <submittedName>
        <fullName evidence="7">Glycerol-3-phosphate dehydrogenase</fullName>
    </submittedName>
</protein>
<keyword evidence="2" id="KW-0479">Metal-binding</keyword>
<dbReference type="InterPro" id="IPR004017">
    <property type="entry name" value="Cys_rich_dom"/>
</dbReference>
<keyword evidence="1" id="KW-0004">4Fe-4S</keyword>
<reference evidence="7 8" key="1">
    <citation type="submission" date="2018-05" db="EMBL/GenBank/DDBJ databases">
        <title>Complete Genome Sequences of Extremely Thermoacidophilic, Metal-Mobilizing Type-Strain Members of the Archaeal Family Sulfolobaceae: Acidianus brierleyi DSM-1651T, Acidianus sulfidivorans DSM-18786T, Metallosphaera hakonensis DSM-7519T, and Metallosphaera prunae DSM-10039T.</title>
        <authorList>
            <person name="Counts J.A."/>
            <person name="Kelly R.M."/>
        </authorList>
    </citation>
    <scope>NUCLEOTIDE SEQUENCE [LARGE SCALE GENOMIC DNA]</scope>
    <source>
        <strain evidence="7 8">JP7</strain>
    </source>
</reference>
<evidence type="ECO:0000256" key="3">
    <source>
        <dbReference type="ARBA" id="ARBA00022737"/>
    </source>
</evidence>
<dbReference type="GO" id="GO:0046872">
    <property type="term" value="F:metal ion binding"/>
    <property type="evidence" value="ECO:0007669"/>
    <property type="project" value="UniProtKB-KW"/>
</dbReference>
<proteinExistence type="predicted"/>
<gene>
    <name evidence="7" type="ORF">DFR86_01265</name>
</gene>
<dbReference type="KEGG" id="asul:DFR86_01265"/>
<sequence length="395" mass="45099">MYTLNKDNPDFFNTDKLNSEFIRQASVCHGCRRCFNYCDVFPKMFKFTDEKGPKALTLDDLFEISKDCFHCNMCFVNCPYTPPHEFNMDFPHLMSWAWLFYRNKKGIPLKERFYEWLDFAGLVRPLAKEMIKSLESKDAPELKIADEGFLSTVKPKDIQNPKAKVVLFHTCLVENFYPEIGKDLVEVYNKLGIEVKTERFKCCGAPMLDVGDATALKNNAEYNFNLLKKYVDEGYDIISPIPTCTLMLTKEYKYILDKDPVKVYDAMEYLLKLKREGKIDIKGNIGKSIFYHTPCHLRYLGVGLPGVQLMRGVKGKVEITDKGCSGIDGGWGLRNYSKAKRIGSKMMEAFSQANAELLVTECPLAGLQIEKASGRKPLHPIQVLKEVINNSDNSS</sequence>
<dbReference type="GeneID" id="36836556"/>
<dbReference type="Proteomes" id="UP000248410">
    <property type="component" value="Chromosome"/>
</dbReference>
<dbReference type="PANTHER" id="PTHR32479:SF19">
    <property type="entry name" value="ANAEROBIC GLYCEROL-3-PHOSPHATE DEHYDROGENASE SUBUNIT C"/>
    <property type="match status" value="1"/>
</dbReference>
<keyword evidence="5" id="KW-0411">Iron-sulfur</keyword>
<keyword evidence="3" id="KW-0677">Repeat</keyword>
<dbReference type="Gene3D" id="3.30.70.20">
    <property type="match status" value="1"/>
</dbReference>
<dbReference type="GO" id="GO:0051539">
    <property type="term" value="F:4 iron, 4 sulfur cluster binding"/>
    <property type="evidence" value="ECO:0007669"/>
    <property type="project" value="UniProtKB-KW"/>
</dbReference>
<dbReference type="GO" id="GO:0016491">
    <property type="term" value="F:oxidoreductase activity"/>
    <property type="evidence" value="ECO:0007669"/>
    <property type="project" value="UniProtKB-ARBA"/>
</dbReference>
<dbReference type="RefSeq" id="WP_110379196.1">
    <property type="nucleotide sequence ID" value="NZ_CP029288.2"/>
</dbReference>
<feature type="domain" description="Cysteine-rich" evidence="6">
    <location>
        <begin position="291"/>
        <end position="369"/>
    </location>
</feature>
<evidence type="ECO:0000256" key="1">
    <source>
        <dbReference type="ARBA" id="ARBA00022485"/>
    </source>
</evidence>